<dbReference type="EMBL" id="FONX01000003">
    <property type="protein sequence ID" value="SFE60789.1"/>
    <property type="molecule type" value="Genomic_DNA"/>
</dbReference>
<dbReference type="AlphaFoldDB" id="A0A1I2BXE5"/>
<dbReference type="RefSeq" id="WP_092938624.1">
    <property type="nucleotide sequence ID" value="NZ_FONX01000003.1"/>
</dbReference>
<organism evidence="2 3">
    <name type="scientific">Paracidovorax wautersii</name>
    <dbReference type="NCBI Taxonomy" id="1177982"/>
    <lineage>
        <taxon>Bacteria</taxon>
        <taxon>Pseudomonadati</taxon>
        <taxon>Pseudomonadota</taxon>
        <taxon>Betaproteobacteria</taxon>
        <taxon>Burkholderiales</taxon>
        <taxon>Comamonadaceae</taxon>
        <taxon>Paracidovorax</taxon>
    </lineage>
</organism>
<evidence type="ECO:0000313" key="3">
    <source>
        <dbReference type="Proteomes" id="UP000199119"/>
    </source>
</evidence>
<sequence>MTTPPNFTLAASSFTLQRNAHGRLVLRLPDGAEHVGIVPVRAFPIGAPDEGVSLVGQDGHERVWIERLSALPAEQRHLIDEELAAREFVPVIERITTVSSFSTPSTWSVQTDRGPAQLVLKGEEDIRRLGSRTSLLIAAGDGMQFRVPDVGVLDRHSRKLLERFL</sequence>
<keyword evidence="3" id="KW-1185">Reference proteome</keyword>
<dbReference type="Proteomes" id="UP000199119">
    <property type="component" value="Unassembled WGS sequence"/>
</dbReference>
<proteinExistence type="predicted"/>
<evidence type="ECO:0000259" key="1">
    <source>
        <dbReference type="Pfam" id="PF08909"/>
    </source>
</evidence>
<evidence type="ECO:0000313" key="2">
    <source>
        <dbReference type="EMBL" id="SFE60789.1"/>
    </source>
</evidence>
<dbReference type="Pfam" id="PF08909">
    <property type="entry name" value="DUF1854"/>
    <property type="match status" value="1"/>
</dbReference>
<gene>
    <name evidence="2" type="ORF">SAMN04489711_103256</name>
</gene>
<feature type="domain" description="DUF1854" evidence="1">
    <location>
        <begin position="34"/>
        <end position="164"/>
    </location>
</feature>
<dbReference type="InterPro" id="IPR015005">
    <property type="entry name" value="DUF1854"/>
</dbReference>
<dbReference type="OrthoDB" id="212426at2"/>
<name>A0A1I2BXE5_9BURK</name>
<reference evidence="3" key="1">
    <citation type="submission" date="2016-10" db="EMBL/GenBank/DDBJ databases">
        <authorList>
            <person name="Varghese N."/>
            <person name="Submissions S."/>
        </authorList>
    </citation>
    <scope>NUCLEOTIDE SEQUENCE [LARGE SCALE GENOMIC DNA]</scope>
    <source>
        <strain evidence="3">DSM 27981</strain>
    </source>
</reference>
<accession>A0A1I2BXE5</accession>
<dbReference type="STRING" id="1177982.SAMN04489711_103256"/>
<protein>
    <recommendedName>
        <fullName evidence="1">DUF1854 domain-containing protein</fullName>
    </recommendedName>
</protein>